<feature type="chain" id="PRO_5046636232" evidence="10">
    <location>
        <begin position="20"/>
        <end position="666"/>
    </location>
</feature>
<evidence type="ECO:0000256" key="7">
    <source>
        <dbReference type="ARBA" id="ARBA00023136"/>
    </source>
</evidence>
<protein>
    <submittedName>
        <fullName evidence="12">TonB-dependent receptor domain-containing protein</fullName>
    </submittedName>
</protein>
<dbReference type="InterPro" id="IPR039426">
    <property type="entry name" value="TonB-dep_rcpt-like"/>
</dbReference>
<evidence type="ECO:0000256" key="10">
    <source>
        <dbReference type="SAM" id="SignalP"/>
    </source>
</evidence>
<dbReference type="Pfam" id="PF00593">
    <property type="entry name" value="TonB_dep_Rec_b-barrel"/>
    <property type="match status" value="1"/>
</dbReference>
<evidence type="ECO:0000256" key="1">
    <source>
        <dbReference type="ARBA" id="ARBA00004571"/>
    </source>
</evidence>
<dbReference type="PANTHER" id="PTHR30069">
    <property type="entry name" value="TONB-DEPENDENT OUTER MEMBRANE RECEPTOR"/>
    <property type="match status" value="1"/>
</dbReference>
<evidence type="ECO:0000259" key="11">
    <source>
        <dbReference type="Pfam" id="PF00593"/>
    </source>
</evidence>
<keyword evidence="9" id="KW-0998">Cell outer membrane</keyword>
<keyword evidence="13" id="KW-1185">Reference proteome</keyword>
<dbReference type="PANTHER" id="PTHR30069:SF29">
    <property type="entry name" value="HEMOGLOBIN AND HEMOGLOBIN-HAPTOGLOBIN-BINDING PROTEIN 1-RELATED"/>
    <property type="match status" value="1"/>
</dbReference>
<keyword evidence="4" id="KW-0812">Transmembrane</keyword>
<evidence type="ECO:0000256" key="6">
    <source>
        <dbReference type="ARBA" id="ARBA00023077"/>
    </source>
</evidence>
<evidence type="ECO:0000256" key="2">
    <source>
        <dbReference type="ARBA" id="ARBA00022448"/>
    </source>
</evidence>
<keyword evidence="3" id="KW-1134">Transmembrane beta strand</keyword>
<keyword evidence="2" id="KW-0813">Transport</keyword>
<sequence>MKTAVLAVTAALGVLPAHAWSASDLVFEPAYFEQAAPVTAFDMVARLPGFVIDSGDAVRGYAGAAGNVLVDGVRPSTKNRTLDDILKAIPASQVARIELIRMARPGLDQKGAQLLANVVRITAASSVHAFTLSNYTYTDGTTRPAFRAETSRRGIAGGWEASLLLSRNQDESGNGERVKRSPSGELLERAHISVDSPIRGAEARMAADLPLAGGTARGNLSLTHQDYRTHEAIAFVEGGMSGLNARTDDRIRTNSGEIGGEWSRAFGGLNTKLLMLATRKDIAVRSASDDGGTPSDYVSDSVADERILRVTADRTPERGAAWEISTEVAYNALESRSALSIAGTPVALPGGNVTITEWRGDASAQVKVPVFNRLSAEMMIRGEASRLEQEDHASGFVYSRDFGFLKPKVLLRWSPGTRGQVRLRAEREVGQLDFSDFASSASLLEGTVDAGNVGLRPQTSWVFEADVERRFGADGALTLALRHERIDNVLDLRPVEGFDAPGNIGRGKTNAASVQFTWPLDSVGIAGGRVSFSGEWRHSRVRDPVTGNRRSITALAPFEGEIHASLDRPALRSTFALDVYFGQKLTYRRINEVRQTLAEPYASLKWTFNATPRVTIETSVQNILSRKHDRDRFVYAGPRGTDDIQFEENRWYRSRTGAFISIRYQH</sequence>
<keyword evidence="8 12" id="KW-0675">Receptor</keyword>
<dbReference type="InterPro" id="IPR036942">
    <property type="entry name" value="Beta-barrel_TonB_sf"/>
</dbReference>
<dbReference type="InterPro" id="IPR000531">
    <property type="entry name" value="Beta-barrel_TonB"/>
</dbReference>
<evidence type="ECO:0000256" key="5">
    <source>
        <dbReference type="ARBA" id="ARBA00022729"/>
    </source>
</evidence>
<keyword evidence="6" id="KW-0798">TonB box</keyword>
<accession>A0ABW3C3C3</accession>
<evidence type="ECO:0000256" key="4">
    <source>
        <dbReference type="ARBA" id="ARBA00022692"/>
    </source>
</evidence>
<evidence type="ECO:0000313" key="12">
    <source>
        <dbReference type="EMBL" id="MFD0848936.1"/>
    </source>
</evidence>
<dbReference type="EMBL" id="JBHTIK010000005">
    <property type="protein sequence ID" value="MFD0848936.1"/>
    <property type="molecule type" value="Genomic_DNA"/>
</dbReference>
<evidence type="ECO:0000313" key="13">
    <source>
        <dbReference type="Proteomes" id="UP001597124"/>
    </source>
</evidence>
<evidence type="ECO:0000256" key="9">
    <source>
        <dbReference type="ARBA" id="ARBA00023237"/>
    </source>
</evidence>
<keyword evidence="5 10" id="KW-0732">Signal</keyword>
<comment type="subcellular location">
    <subcellularLocation>
        <location evidence="1">Cell outer membrane</location>
        <topology evidence="1">Multi-pass membrane protein</topology>
    </subcellularLocation>
</comment>
<proteinExistence type="predicted"/>
<name>A0ABW3C3C3_SPHXN</name>
<dbReference type="SUPFAM" id="SSF56935">
    <property type="entry name" value="Porins"/>
    <property type="match status" value="1"/>
</dbReference>
<feature type="signal peptide" evidence="10">
    <location>
        <begin position="1"/>
        <end position="19"/>
    </location>
</feature>
<comment type="caution">
    <text evidence="12">The sequence shown here is derived from an EMBL/GenBank/DDBJ whole genome shotgun (WGS) entry which is preliminary data.</text>
</comment>
<evidence type="ECO:0000256" key="3">
    <source>
        <dbReference type="ARBA" id="ARBA00022452"/>
    </source>
</evidence>
<keyword evidence="7" id="KW-0472">Membrane</keyword>
<dbReference type="RefSeq" id="WP_381490577.1">
    <property type="nucleotide sequence ID" value="NZ_JBHTIK010000005.1"/>
</dbReference>
<dbReference type="Gene3D" id="2.40.170.20">
    <property type="entry name" value="TonB-dependent receptor, beta-barrel domain"/>
    <property type="match status" value="1"/>
</dbReference>
<feature type="domain" description="TonB-dependent receptor-like beta-barrel" evidence="11">
    <location>
        <begin position="243"/>
        <end position="549"/>
    </location>
</feature>
<gene>
    <name evidence="12" type="ORF">ACFQ00_11420</name>
</gene>
<organism evidence="12 13">
    <name type="scientific">Sphingosinicella xenopeptidilytica</name>
    <dbReference type="NCBI Taxonomy" id="364098"/>
    <lineage>
        <taxon>Bacteria</taxon>
        <taxon>Pseudomonadati</taxon>
        <taxon>Pseudomonadota</taxon>
        <taxon>Alphaproteobacteria</taxon>
        <taxon>Sphingomonadales</taxon>
        <taxon>Sphingosinicellaceae</taxon>
        <taxon>Sphingosinicella</taxon>
    </lineage>
</organism>
<dbReference type="Proteomes" id="UP001597124">
    <property type="component" value="Unassembled WGS sequence"/>
</dbReference>
<reference evidence="13" key="1">
    <citation type="journal article" date="2019" name="Int. J. Syst. Evol. Microbiol.">
        <title>The Global Catalogue of Microorganisms (GCM) 10K type strain sequencing project: providing services to taxonomists for standard genome sequencing and annotation.</title>
        <authorList>
            <consortium name="The Broad Institute Genomics Platform"/>
            <consortium name="The Broad Institute Genome Sequencing Center for Infectious Disease"/>
            <person name="Wu L."/>
            <person name="Ma J."/>
        </authorList>
    </citation>
    <scope>NUCLEOTIDE SEQUENCE [LARGE SCALE GENOMIC DNA]</scope>
    <source>
        <strain evidence="13">CCUG 52537</strain>
    </source>
</reference>
<evidence type="ECO:0000256" key="8">
    <source>
        <dbReference type="ARBA" id="ARBA00023170"/>
    </source>
</evidence>